<gene>
    <name evidence="1" type="ORF">UFOVP328_332</name>
</gene>
<sequence length="130" mass="13054">MAQFTRTNGDLKPVVVMDQGVANVSTGAGWSSGANALVSGATVNPAGPKLDFFTVTLANIAANTTIANQAIQAIQQTATIAIYEFTDTGTDTLALALYPTGAYDTTTLATAVDTATGGTSSVAASATFTN</sequence>
<protein>
    <submittedName>
        <fullName evidence="1">Uncharacterized protein</fullName>
    </submittedName>
</protein>
<evidence type="ECO:0000313" key="1">
    <source>
        <dbReference type="EMBL" id="CAB4138139.1"/>
    </source>
</evidence>
<organism evidence="1">
    <name type="scientific">uncultured Caudovirales phage</name>
    <dbReference type="NCBI Taxonomy" id="2100421"/>
    <lineage>
        <taxon>Viruses</taxon>
        <taxon>Duplodnaviria</taxon>
        <taxon>Heunggongvirae</taxon>
        <taxon>Uroviricota</taxon>
        <taxon>Caudoviricetes</taxon>
        <taxon>Peduoviridae</taxon>
        <taxon>Maltschvirus</taxon>
        <taxon>Maltschvirus maltsch</taxon>
    </lineage>
</organism>
<reference evidence="1" key="1">
    <citation type="submission" date="2020-04" db="EMBL/GenBank/DDBJ databases">
        <authorList>
            <person name="Chiriac C."/>
            <person name="Salcher M."/>
            <person name="Ghai R."/>
            <person name="Kavagutti S V."/>
        </authorList>
    </citation>
    <scope>NUCLEOTIDE SEQUENCE</scope>
</reference>
<accession>A0A6J5M2E7</accession>
<name>A0A6J5M2E7_9CAUD</name>
<dbReference type="EMBL" id="LR796341">
    <property type="protein sequence ID" value="CAB4138139.1"/>
    <property type="molecule type" value="Genomic_DNA"/>
</dbReference>
<proteinExistence type="predicted"/>